<reference evidence="9 10" key="1">
    <citation type="submission" date="2018-05" db="EMBL/GenBank/DDBJ databases">
        <title>Genome sequencing and assembly of the regulated plant pathogen Lachnellula willkommii and related sister species for the development of diagnostic species identification markers.</title>
        <authorList>
            <person name="Giroux E."/>
            <person name="Bilodeau G."/>
        </authorList>
    </citation>
    <scope>NUCLEOTIDE SEQUENCE [LARGE SCALE GENOMIC DNA]</scope>
    <source>
        <strain evidence="9 10">CBS 185.66</strain>
    </source>
</reference>
<evidence type="ECO:0000256" key="6">
    <source>
        <dbReference type="SAM" id="MobiDB-lite"/>
    </source>
</evidence>
<evidence type="ECO:0000256" key="3">
    <source>
        <dbReference type="ARBA" id="ARBA00022723"/>
    </source>
</evidence>
<evidence type="ECO:0000256" key="7">
    <source>
        <dbReference type="SAM" id="Phobius"/>
    </source>
</evidence>
<comment type="similarity">
    <text evidence="2">Belongs to the CDIP1/LITAF family.</text>
</comment>
<sequence length="225" mass="24950">MATQYQETKILPEYSAQEMQQPMPQQPQQFIAHPQSPPPGQQQYYQPQPPQQPGQAQPQVLYVQSPPTPGPGFPPQSPPPPGFSPQQQQAGVPQQQYFDPKGFQQPQTQQMHPQQVHPQQPQHPQAQGQAPGRTYQNATPLPSLGRTPAPVDCPTCGQRAMTRITYVAGGYTHAWAAGLCVFTWFFCFVPYLIDGMKNVDHHCGNCGVMLATWHKSGSVDVHQHA</sequence>
<keyword evidence="7" id="KW-0812">Transmembrane</keyword>
<organism evidence="9 10">
    <name type="scientific">Lachnellula hyalina</name>
    <dbReference type="NCBI Taxonomy" id="1316788"/>
    <lineage>
        <taxon>Eukaryota</taxon>
        <taxon>Fungi</taxon>
        <taxon>Dikarya</taxon>
        <taxon>Ascomycota</taxon>
        <taxon>Pezizomycotina</taxon>
        <taxon>Leotiomycetes</taxon>
        <taxon>Helotiales</taxon>
        <taxon>Lachnaceae</taxon>
        <taxon>Lachnellula</taxon>
    </lineage>
</organism>
<keyword evidence="3" id="KW-0479">Metal-binding</keyword>
<dbReference type="Proteomes" id="UP000431533">
    <property type="component" value="Unassembled WGS sequence"/>
</dbReference>
<dbReference type="AlphaFoldDB" id="A0A8H8R3U6"/>
<evidence type="ECO:0000256" key="4">
    <source>
        <dbReference type="ARBA" id="ARBA00022833"/>
    </source>
</evidence>
<dbReference type="PANTHER" id="PTHR23292">
    <property type="entry name" value="LIPOPOLYSACCHARIDE-INDUCED TUMOR NECROSIS FACTOR-ALPHA FACTOR"/>
    <property type="match status" value="1"/>
</dbReference>
<dbReference type="Pfam" id="PF10601">
    <property type="entry name" value="zf-LITAF-like"/>
    <property type="match status" value="1"/>
</dbReference>
<evidence type="ECO:0000256" key="5">
    <source>
        <dbReference type="ARBA" id="ARBA00023136"/>
    </source>
</evidence>
<name>A0A8H8R3U6_9HELO</name>
<dbReference type="OrthoDB" id="5599753at2759"/>
<comment type="caution">
    <text evidence="9">The sequence shown here is derived from an EMBL/GenBank/DDBJ whole genome shotgun (WGS) entry which is preliminary data.</text>
</comment>
<keyword evidence="5 7" id="KW-0472">Membrane</keyword>
<dbReference type="InterPro" id="IPR006629">
    <property type="entry name" value="LITAF"/>
</dbReference>
<protein>
    <submittedName>
        <fullName evidence="9">Lipopolysaccharide-induced tumor necrosis factor-alpha factor-like protein</fullName>
    </submittedName>
</protein>
<dbReference type="SMART" id="SM00714">
    <property type="entry name" value="LITAF"/>
    <property type="match status" value="1"/>
</dbReference>
<gene>
    <name evidence="9" type="primary">litaf</name>
    <name evidence="9" type="ORF">LHYA1_G003501</name>
</gene>
<dbReference type="InterPro" id="IPR037519">
    <property type="entry name" value="LITAF_fam"/>
</dbReference>
<feature type="compositionally biased region" description="Pro residues" evidence="6">
    <location>
        <begin position="66"/>
        <end position="83"/>
    </location>
</feature>
<evidence type="ECO:0000256" key="2">
    <source>
        <dbReference type="ARBA" id="ARBA00005975"/>
    </source>
</evidence>
<keyword evidence="7" id="KW-1133">Transmembrane helix</keyword>
<feature type="compositionally biased region" description="Low complexity" evidence="6">
    <location>
        <begin position="84"/>
        <end position="96"/>
    </location>
</feature>
<feature type="compositionally biased region" description="Low complexity" evidence="6">
    <location>
        <begin position="104"/>
        <end position="131"/>
    </location>
</feature>
<proteinExistence type="inferred from homology"/>
<feature type="domain" description="LITAF" evidence="8">
    <location>
        <begin position="133"/>
        <end position="215"/>
    </location>
</feature>
<evidence type="ECO:0000313" key="9">
    <source>
        <dbReference type="EMBL" id="TVY27948.1"/>
    </source>
</evidence>
<dbReference type="RefSeq" id="XP_031006736.1">
    <property type="nucleotide sequence ID" value="XM_031148471.1"/>
</dbReference>
<keyword evidence="4" id="KW-0862">Zinc</keyword>
<dbReference type="PROSITE" id="PS51837">
    <property type="entry name" value="LITAF"/>
    <property type="match status" value="1"/>
</dbReference>
<accession>A0A8H8R3U6</accession>
<keyword evidence="10" id="KW-1185">Reference proteome</keyword>
<feature type="transmembrane region" description="Helical" evidence="7">
    <location>
        <begin position="174"/>
        <end position="193"/>
    </location>
</feature>
<feature type="compositionally biased region" description="Low complexity" evidence="6">
    <location>
        <begin position="17"/>
        <end position="29"/>
    </location>
</feature>
<dbReference type="PANTHER" id="PTHR23292:SF6">
    <property type="entry name" value="FI16602P1-RELATED"/>
    <property type="match status" value="1"/>
</dbReference>
<evidence type="ECO:0000259" key="8">
    <source>
        <dbReference type="PROSITE" id="PS51837"/>
    </source>
</evidence>
<dbReference type="GO" id="GO:0016020">
    <property type="term" value="C:membrane"/>
    <property type="evidence" value="ECO:0007669"/>
    <property type="project" value="UniProtKB-SubCell"/>
</dbReference>
<dbReference type="GO" id="GO:0008270">
    <property type="term" value="F:zinc ion binding"/>
    <property type="evidence" value="ECO:0007669"/>
    <property type="project" value="TreeGrafter"/>
</dbReference>
<evidence type="ECO:0000256" key="1">
    <source>
        <dbReference type="ARBA" id="ARBA00004170"/>
    </source>
</evidence>
<dbReference type="EMBL" id="QGMH01000039">
    <property type="protein sequence ID" value="TVY27948.1"/>
    <property type="molecule type" value="Genomic_DNA"/>
</dbReference>
<comment type="subcellular location">
    <subcellularLocation>
        <location evidence="1">Membrane</location>
        <topology evidence="1">Peripheral membrane protein</topology>
    </subcellularLocation>
</comment>
<feature type="region of interest" description="Disordered" evidence="6">
    <location>
        <begin position="1"/>
        <end position="147"/>
    </location>
</feature>
<evidence type="ECO:0000313" key="10">
    <source>
        <dbReference type="Proteomes" id="UP000431533"/>
    </source>
</evidence>
<dbReference type="GeneID" id="41983699"/>